<gene>
    <name evidence="2" type="ORF">KZZ10_03175</name>
</gene>
<dbReference type="NCBIfam" id="TIGR00199">
    <property type="entry name" value="PncC_domain"/>
    <property type="match status" value="1"/>
</dbReference>
<dbReference type="SUPFAM" id="SSF142433">
    <property type="entry name" value="CinA-like"/>
    <property type="match status" value="1"/>
</dbReference>
<dbReference type="Gene3D" id="3.90.950.20">
    <property type="entry name" value="CinA-like"/>
    <property type="match status" value="1"/>
</dbReference>
<dbReference type="AlphaFoldDB" id="A0A953N653"/>
<feature type="domain" description="CinA C-terminal" evidence="1">
    <location>
        <begin position="7"/>
        <end position="159"/>
    </location>
</feature>
<name>A0A953N653_9BURK</name>
<dbReference type="EMBL" id="JAHXRI010000005">
    <property type="protein sequence ID" value="MBZ1349637.1"/>
    <property type="molecule type" value="Genomic_DNA"/>
</dbReference>
<protein>
    <submittedName>
        <fullName evidence="2">Nicotinamide-nucleotide amidohydrolase family protein</fullName>
    </submittedName>
</protein>
<dbReference type="InterPro" id="IPR036653">
    <property type="entry name" value="CinA-like_C"/>
</dbReference>
<dbReference type="InterPro" id="IPR008136">
    <property type="entry name" value="CinA_C"/>
</dbReference>
<evidence type="ECO:0000259" key="1">
    <source>
        <dbReference type="Pfam" id="PF02464"/>
    </source>
</evidence>
<reference evidence="2" key="1">
    <citation type="submission" date="2021-07" db="EMBL/GenBank/DDBJ databases">
        <title>New genus and species of the family Alcaligenaceae.</title>
        <authorList>
            <person name="Hahn M.W."/>
        </authorList>
    </citation>
    <scope>NUCLEOTIDE SEQUENCE</scope>
    <source>
        <strain evidence="2">LF4-65</strain>
    </source>
</reference>
<evidence type="ECO:0000313" key="3">
    <source>
        <dbReference type="Proteomes" id="UP000739565"/>
    </source>
</evidence>
<dbReference type="RefSeq" id="WP_259660057.1">
    <property type="nucleotide sequence ID" value="NZ_JAHXRI010000005.1"/>
</dbReference>
<comment type="caution">
    <text evidence="2">The sequence shown here is derived from an EMBL/GenBank/DDBJ whole genome shotgun (WGS) entry which is preliminary data.</text>
</comment>
<dbReference type="Pfam" id="PF02464">
    <property type="entry name" value="CinA"/>
    <property type="match status" value="1"/>
</dbReference>
<sequence>MQTDTDALALRLGQLLVARQGWLATAESCTGGLLAGAATAVAGSSAWFEQGWVTYSNGAKHVQLGVPKDTLVQFGAVSKEVAEAMAAGVLAHSPPATLALTTTGIAGPGGGTAHKPVGLVWFGFAQRLPSGIVVHATSKVFEGDRSAVRHASVAFALQSACDLLTS</sequence>
<organism evidence="2 3">
    <name type="scientific">Zwartia hollandica</name>
    <dbReference type="NCBI Taxonomy" id="324606"/>
    <lineage>
        <taxon>Bacteria</taxon>
        <taxon>Pseudomonadati</taxon>
        <taxon>Pseudomonadota</taxon>
        <taxon>Betaproteobacteria</taxon>
        <taxon>Burkholderiales</taxon>
        <taxon>Alcaligenaceae</taxon>
        <taxon>Zwartia</taxon>
    </lineage>
</organism>
<keyword evidence="3" id="KW-1185">Reference proteome</keyword>
<proteinExistence type="predicted"/>
<accession>A0A953N653</accession>
<evidence type="ECO:0000313" key="2">
    <source>
        <dbReference type="EMBL" id="MBZ1349637.1"/>
    </source>
</evidence>
<dbReference type="Proteomes" id="UP000739565">
    <property type="component" value="Unassembled WGS sequence"/>
</dbReference>